<dbReference type="InterPro" id="IPR001119">
    <property type="entry name" value="SLH_dom"/>
</dbReference>
<dbReference type="GO" id="GO:0015288">
    <property type="term" value="F:porin activity"/>
    <property type="evidence" value="ECO:0007669"/>
    <property type="project" value="InterPro"/>
</dbReference>
<evidence type="ECO:0000256" key="1">
    <source>
        <dbReference type="ARBA" id="ARBA00008769"/>
    </source>
</evidence>
<gene>
    <name evidence="5" type="ordered locus">PCC8801_1445</name>
</gene>
<dbReference type="HOGENOM" id="CLU_018575_1_0_3"/>
<dbReference type="Pfam" id="PF00395">
    <property type="entry name" value="SLH"/>
    <property type="match status" value="1"/>
</dbReference>
<dbReference type="KEGG" id="cyp:PCC8801_1445"/>
<keyword evidence="6" id="KW-1185">Reference proteome</keyword>
<dbReference type="Pfam" id="PF04966">
    <property type="entry name" value="OprB"/>
    <property type="match status" value="2"/>
</dbReference>
<dbReference type="InterPro" id="IPR047684">
    <property type="entry name" value="Por_som-like"/>
</dbReference>
<dbReference type="InterPro" id="IPR038673">
    <property type="entry name" value="OprB_sf"/>
</dbReference>
<name>B7K4N7_RIPO1</name>
<dbReference type="eggNOG" id="COG3203">
    <property type="taxonomic scope" value="Bacteria"/>
</dbReference>
<dbReference type="STRING" id="41431.PCC8801_1445"/>
<reference evidence="6" key="1">
    <citation type="journal article" date="2011" name="MBio">
        <title>Novel metabolic attributes of the genus Cyanothece, comprising a group of unicellular nitrogen-fixing Cyanobacteria.</title>
        <authorList>
            <person name="Bandyopadhyay A."/>
            <person name="Elvitigala T."/>
            <person name="Welsh E."/>
            <person name="Stockel J."/>
            <person name="Liberton M."/>
            <person name="Min H."/>
            <person name="Sherman L.A."/>
            <person name="Pakrasi H.B."/>
        </authorList>
    </citation>
    <scope>NUCLEOTIDE SEQUENCE [LARGE SCALE GENOMIC DNA]</scope>
    <source>
        <strain evidence="6">PCC 8801</strain>
    </source>
</reference>
<dbReference type="SUPFAM" id="SSF56935">
    <property type="entry name" value="Porins"/>
    <property type="match status" value="1"/>
</dbReference>
<dbReference type="GO" id="GO:0008643">
    <property type="term" value="P:carbohydrate transport"/>
    <property type="evidence" value="ECO:0007669"/>
    <property type="project" value="InterPro"/>
</dbReference>
<dbReference type="PANTHER" id="PTHR43308:SF1">
    <property type="entry name" value="OUTER MEMBRANE PROTEIN ALPHA"/>
    <property type="match status" value="1"/>
</dbReference>
<feature type="signal peptide" evidence="2">
    <location>
        <begin position="1"/>
        <end position="27"/>
    </location>
</feature>
<dbReference type="GO" id="GO:0016020">
    <property type="term" value="C:membrane"/>
    <property type="evidence" value="ECO:0007669"/>
    <property type="project" value="InterPro"/>
</dbReference>
<dbReference type="AlphaFoldDB" id="B7K4N7"/>
<feature type="chain" id="PRO_5002855949" evidence="2">
    <location>
        <begin position="28"/>
        <end position="645"/>
    </location>
</feature>
<dbReference type="PANTHER" id="PTHR43308">
    <property type="entry name" value="OUTER MEMBRANE PROTEIN ALPHA-RELATED"/>
    <property type="match status" value="1"/>
</dbReference>
<evidence type="ECO:0000313" key="6">
    <source>
        <dbReference type="Proteomes" id="UP000008204"/>
    </source>
</evidence>
<keyword evidence="3" id="KW-0175">Coiled coil</keyword>
<dbReference type="Gene3D" id="2.40.160.180">
    <property type="entry name" value="Carbohydrate-selective porin OprB"/>
    <property type="match status" value="1"/>
</dbReference>
<evidence type="ECO:0000259" key="4">
    <source>
        <dbReference type="PROSITE" id="PS51272"/>
    </source>
</evidence>
<protein>
    <submittedName>
        <fullName evidence="5">Carbohydrate-selective porin OprB</fullName>
    </submittedName>
</protein>
<dbReference type="NCBIfam" id="NF033921">
    <property type="entry name" value="por_somb"/>
    <property type="match status" value="2"/>
</dbReference>
<keyword evidence="2" id="KW-0732">Signal</keyword>
<proteinExistence type="inferred from homology"/>
<sequence>MLKLRSLFQVPSVMLGMMMLMSASSQAVPLSELADPDFRLKQSRDGLLNSNRRNQGSISQIINVSDLETQNRLFPKSDRRLPLKQSHEGSLSQVTNVSDLRDVSPTDWAYEALRGLVERYGCIVGYPDRTFRGQRSLSRHEFAAGLNACLNTLERLLQENVAVLREDIEKLKRLAREFEGELMALGARVGNLEARTAYLENHQFSTTTKLTGEIVVGLTGITQGEKNEGTEEINKVTNLGYRGRLELNTSFDGDDSLYIRLATGTVPVYSDIAGTFEGDFGFSQPDDSDLAVELIIYEFTLAENLRMFVEPVGGAFDDFTPTINFLDGDGASGALSAFGTRNPLYYMADGPGIGFQGTLFEVFEWSAGYLATEGNNPGLGRGMFNGPYGAIGQIAYKPSDDFTVAFTYVHGYNNLDTGTGTRRSNFQAFIEEEFETDVRTVNNSYGMEFSWRIAPKFVLGGWAGVTKSRTQNAINIVRELVAEEIPIEEPVIAAVPPEEIATEELLTEESLPQETSVEEPPVQEVIPEEIATEEVPTEELLTIDRGNMDIWNWAVTLAFPDAFKEGDTAAVIFGMQPWVSKSNLNLPDGLRNNDRDTSYHIEAFYQYPLNDNISITPGIIVITAPDYDNKNDALVIGTIRTTFSF</sequence>
<dbReference type="EMBL" id="CP001287">
    <property type="protein sequence ID" value="ACK65502.1"/>
    <property type="molecule type" value="Genomic_DNA"/>
</dbReference>
<accession>B7K4N7</accession>
<dbReference type="PROSITE" id="PS51272">
    <property type="entry name" value="SLH"/>
    <property type="match status" value="1"/>
</dbReference>
<dbReference type="eggNOG" id="COG2067">
    <property type="taxonomic scope" value="Bacteria"/>
</dbReference>
<comment type="similarity">
    <text evidence="1 2">Belongs to the OprB family.</text>
</comment>
<dbReference type="InterPro" id="IPR007049">
    <property type="entry name" value="Carb-sel_porin_OprB"/>
</dbReference>
<feature type="coiled-coil region" evidence="3">
    <location>
        <begin position="154"/>
        <end position="188"/>
    </location>
</feature>
<evidence type="ECO:0000256" key="2">
    <source>
        <dbReference type="RuleBase" id="RU363072"/>
    </source>
</evidence>
<evidence type="ECO:0000313" key="5">
    <source>
        <dbReference type="EMBL" id="ACK65502.1"/>
    </source>
</evidence>
<organism evidence="5 6">
    <name type="scientific">Rippkaea orientalis (strain PCC 8801 / RF-1)</name>
    <name type="common">Cyanothece sp. (strain PCC 8801)</name>
    <dbReference type="NCBI Taxonomy" id="41431"/>
    <lineage>
        <taxon>Bacteria</taxon>
        <taxon>Bacillati</taxon>
        <taxon>Cyanobacteriota</taxon>
        <taxon>Cyanophyceae</taxon>
        <taxon>Oscillatoriophycideae</taxon>
        <taxon>Chroococcales</taxon>
        <taxon>Aphanothecaceae</taxon>
        <taxon>Rippkaea</taxon>
        <taxon>Rippkaea orientalis</taxon>
    </lineage>
</organism>
<evidence type="ECO:0000256" key="3">
    <source>
        <dbReference type="SAM" id="Coils"/>
    </source>
</evidence>
<dbReference type="InterPro" id="IPR051465">
    <property type="entry name" value="Cell_Envelope_Struct_Comp"/>
</dbReference>
<dbReference type="Proteomes" id="UP000008204">
    <property type="component" value="Chromosome"/>
</dbReference>
<feature type="domain" description="SLH" evidence="4">
    <location>
        <begin position="96"/>
        <end position="160"/>
    </location>
</feature>